<evidence type="ECO:0000313" key="1">
    <source>
        <dbReference type="EMBL" id="CAB4141786.1"/>
    </source>
</evidence>
<gene>
    <name evidence="1" type="ORF">UFOVP419_16</name>
</gene>
<proteinExistence type="predicted"/>
<protein>
    <recommendedName>
        <fullName evidence="2">Exonuclease</fullName>
    </recommendedName>
</protein>
<dbReference type="EMBL" id="LR796401">
    <property type="protein sequence ID" value="CAB4141786.1"/>
    <property type="molecule type" value="Genomic_DNA"/>
</dbReference>
<sequence length="384" mass="43188">MLDDLQPASKITPPKEWRAAVEFDGTNGLATTPPTTGQQPNFDEFLVEQGFDPAKIEIYGPIRTSRWQQREGGDWLVSWRFNFRTRSEVELDLPTLYAQAKKTKLPASKKTGEGKAFVIVPADFQVGKTGSRGNTQDLIERIFASYQRIEEKLKKGNYEKVVILDAGDVIESVQNAAQFAQLESNDLSPMQQVDAAAALLWDLVKLAHKYAPVTYASVGSNHCQFRFNGQNVGKPGQDDWGIVILQQLRRLSTELGMDVTYLIPDPFDESLAFDVFDDEFHILALAHGHQAKRPNGMEQWLQKQTFGQGPVAAFTTFVSGHFHHLRVEEWGQAHNGGSRYWIQASTMDNGSDWFRLRSGTDSATGIVCFELERDVHYQGTVYKL</sequence>
<name>A0A6J5M9S6_9CAUD</name>
<reference evidence="1" key="1">
    <citation type="submission" date="2020-04" db="EMBL/GenBank/DDBJ databases">
        <authorList>
            <person name="Chiriac C."/>
            <person name="Salcher M."/>
            <person name="Ghai R."/>
            <person name="Kavagutti S V."/>
        </authorList>
    </citation>
    <scope>NUCLEOTIDE SEQUENCE</scope>
</reference>
<evidence type="ECO:0008006" key="2">
    <source>
        <dbReference type="Google" id="ProtNLM"/>
    </source>
</evidence>
<organism evidence="1">
    <name type="scientific">uncultured Caudovirales phage</name>
    <dbReference type="NCBI Taxonomy" id="2100421"/>
    <lineage>
        <taxon>Viruses</taxon>
        <taxon>Duplodnaviria</taxon>
        <taxon>Heunggongvirae</taxon>
        <taxon>Uroviricota</taxon>
        <taxon>Caudoviricetes</taxon>
        <taxon>Peduoviridae</taxon>
        <taxon>Maltschvirus</taxon>
        <taxon>Maltschvirus maltsch</taxon>
    </lineage>
</organism>
<accession>A0A6J5M9S6</accession>